<dbReference type="InterPro" id="IPR020846">
    <property type="entry name" value="MFS_dom"/>
</dbReference>
<name>A0ABX0Q751_9GAMM</name>
<evidence type="ECO:0000313" key="6">
    <source>
        <dbReference type="EMBL" id="NID05759.1"/>
    </source>
</evidence>
<keyword evidence="3 4" id="KW-0472">Membrane</keyword>
<dbReference type="Pfam" id="PF07690">
    <property type="entry name" value="MFS_1"/>
    <property type="match status" value="2"/>
</dbReference>
<dbReference type="RefSeq" id="WP_167126974.1">
    <property type="nucleotide sequence ID" value="NZ_JAAQQR010000005.1"/>
</dbReference>
<comment type="caution">
    <text evidence="6">The sequence shown here is derived from an EMBL/GenBank/DDBJ whole genome shotgun (WGS) entry which is preliminary data.</text>
</comment>
<dbReference type="InterPro" id="IPR011701">
    <property type="entry name" value="MFS"/>
</dbReference>
<evidence type="ECO:0000256" key="3">
    <source>
        <dbReference type="ARBA" id="ARBA00023136"/>
    </source>
</evidence>
<evidence type="ECO:0000256" key="2">
    <source>
        <dbReference type="ARBA" id="ARBA00022989"/>
    </source>
</evidence>
<feature type="transmembrane region" description="Helical" evidence="4">
    <location>
        <begin position="375"/>
        <end position="395"/>
    </location>
</feature>
<sequence length="412" mass="43413">MTPDAGSRPRRVHLPRGVIALGLVSLCMDTSSELVHSLLPVFLVGVLGVSAMSLGIIEGIAEATAAIVKVFSGTLSDWIGKRKPLVLLGYGLAALTKPLFPLAQGLGLVLTARFVDRIGKGIRGAPRDALVADITPVESRGAAYGLRQSMDTVGAVAGPAIALLLMAVTHDNFRLVFWAAVLPAIVAVLLIVFGVREPEVHANAQPRRRSPIHRDELRRLPAAYWQVVAFATVLTLARFSEAFLLLRASSVGLSATYVPVVMIVMNVVYAASAWPFGHWSDRADRRRLLALGIAFLIVADVLLAVASSTGWVLAGTVFWGLHMGATQGLLTTLVADAAPADLRGTAFGLFNLLTGLALLTASVLAGTLWTAVGPAMTFVAGAGFSLLALIGLLLVTRIIDEDQDGLSRGGLR</sequence>
<dbReference type="EMBL" id="JAAQQR010000005">
    <property type="protein sequence ID" value="NID05759.1"/>
    <property type="molecule type" value="Genomic_DNA"/>
</dbReference>
<keyword evidence="1 4" id="KW-0812">Transmembrane</keyword>
<dbReference type="CDD" id="cd17370">
    <property type="entry name" value="MFS_MJ1317_like"/>
    <property type="match status" value="1"/>
</dbReference>
<evidence type="ECO:0000259" key="5">
    <source>
        <dbReference type="PROSITE" id="PS50850"/>
    </source>
</evidence>
<keyword evidence="7" id="KW-1185">Reference proteome</keyword>
<feature type="transmembrane region" description="Helical" evidence="4">
    <location>
        <begin position="175"/>
        <end position="196"/>
    </location>
</feature>
<evidence type="ECO:0000256" key="1">
    <source>
        <dbReference type="ARBA" id="ARBA00022692"/>
    </source>
</evidence>
<accession>A0ABX0Q751</accession>
<reference evidence="6 7" key="1">
    <citation type="journal article" date="2011" name="Curr. Microbiol.">
        <title>Luteibacter jiangsuensis sp. nov.: a methamidophos-degrading bacterium isolated from a methamidophos-manufacturing factory.</title>
        <authorList>
            <person name="Wang L."/>
            <person name="Wang G.L."/>
            <person name="Li S.P."/>
            <person name="Jiang J.D."/>
        </authorList>
    </citation>
    <scope>NUCLEOTIDE SEQUENCE [LARGE SCALE GENOMIC DNA]</scope>
    <source>
        <strain evidence="6 7">CGMCC 1.10133</strain>
    </source>
</reference>
<protein>
    <submittedName>
        <fullName evidence="6">MFS transporter</fullName>
    </submittedName>
</protein>
<dbReference type="Proteomes" id="UP001429601">
    <property type="component" value="Unassembled WGS sequence"/>
</dbReference>
<organism evidence="6 7">
    <name type="scientific">Luteibacter jiangsuensis</name>
    <dbReference type="NCBI Taxonomy" id="637577"/>
    <lineage>
        <taxon>Bacteria</taxon>
        <taxon>Pseudomonadati</taxon>
        <taxon>Pseudomonadota</taxon>
        <taxon>Gammaproteobacteria</taxon>
        <taxon>Lysobacterales</taxon>
        <taxon>Rhodanobacteraceae</taxon>
        <taxon>Luteibacter</taxon>
    </lineage>
</organism>
<dbReference type="InterPro" id="IPR036259">
    <property type="entry name" value="MFS_trans_sf"/>
</dbReference>
<proteinExistence type="predicted"/>
<dbReference type="Gene3D" id="1.20.1250.20">
    <property type="entry name" value="MFS general substrate transporter like domains"/>
    <property type="match status" value="2"/>
</dbReference>
<feature type="transmembrane region" description="Helical" evidence="4">
    <location>
        <begin position="217"/>
        <end position="237"/>
    </location>
</feature>
<feature type="transmembrane region" description="Helical" evidence="4">
    <location>
        <begin position="257"/>
        <end position="276"/>
    </location>
</feature>
<feature type="transmembrane region" description="Helical" evidence="4">
    <location>
        <begin position="288"/>
        <end position="306"/>
    </location>
</feature>
<feature type="transmembrane region" description="Helical" evidence="4">
    <location>
        <begin position="150"/>
        <end position="169"/>
    </location>
</feature>
<evidence type="ECO:0000313" key="7">
    <source>
        <dbReference type="Proteomes" id="UP001429601"/>
    </source>
</evidence>
<gene>
    <name evidence="6" type="ORF">HBF26_12740</name>
</gene>
<dbReference type="SUPFAM" id="SSF103473">
    <property type="entry name" value="MFS general substrate transporter"/>
    <property type="match status" value="1"/>
</dbReference>
<feature type="transmembrane region" description="Helical" evidence="4">
    <location>
        <begin position="312"/>
        <end position="335"/>
    </location>
</feature>
<dbReference type="PANTHER" id="PTHR23518:SF2">
    <property type="entry name" value="MAJOR FACILITATOR SUPERFAMILY TRANSPORTER"/>
    <property type="match status" value="1"/>
</dbReference>
<dbReference type="PANTHER" id="PTHR23518">
    <property type="entry name" value="C-METHYLTRANSFERASE"/>
    <property type="match status" value="1"/>
</dbReference>
<feature type="domain" description="Major facilitator superfamily (MFS) profile" evidence="5">
    <location>
        <begin position="17"/>
        <end position="403"/>
    </location>
</feature>
<feature type="transmembrane region" description="Helical" evidence="4">
    <location>
        <begin position="347"/>
        <end position="369"/>
    </location>
</feature>
<feature type="transmembrane region" description="Helical" evidence="4">
    <location>
        <begin position="37"/>
        <end position="57"/>
    </location>
</feature>
<keyword evidence="2 4" id="KW-1133">Transmembrane helix</keyword>
<dbReference type="PROSITE" id="PS50850">
    <property type="entry name" value="MFS"/>
    <property type="match status" value="1"/>
</dbReference>
<evidence type="ECO:0000256" key="4">
    <source>
        <dbReference type="SAM" id="Phobius"/>
    </source>
</evidence>